<comment type="caution">
    <text evidence="2">The sequence shown here is derived from an EMBL/GenBank/DDBJ whole genome shotgun (WGS) entry which is preliminary data.</text>
</comment>
<feature type="region of interest" description="Disordered" evidence="1">
    <location>
        <begin position="96"/>
        <end position="206"/>
    </location>
</feature>
<evidence type="ECO:0000313" key="2">
    <source>
        <dbReference type="EMBL" id="MEK8029523.1"/>
    </source>
</evidence>
<reference evidence="2 3" key="1">
    <citation type="submission" date="2024-04" db="EMBL/GenBank/DDBJ databases">
        <title>Novel species of the genus Ideonella isolated from streams.</title>
        <authorList>
            <person name="Lu H."/>
        </authorList>
    </citation>
    <scope>NUCLEOTIDE SEQUENCE [LARGE SCALE GENOMIC DNA]</scope>
    <source>
        <strain evidence="2 3">DXS29W</strain>
    </source>
</reference>
<proteinExistence type="predicted"/>
<keyword evidence="3" id="KW-1185">Reference proteome</keyword>
<evidence type="ECO:0000313" key="3">
    <source>
        <dbReference type="Proteomes" id="UP001371218"/>
    </source>
</evidence>
<dbReference type="EMBL" id="JBBUTG010000001">
    <property type="protein sequence ID" value="MEK8029523.1"/>
    <property type="molecule type" value="Genomic_DNA"/>
</dbReference>
<dbReference type="Proteomes" id="UP001371218">
    <property type="component" value="Unassembled WGS sequence"/>
</dbReference>
<name>A0ABU9BJ58_9BURK</name>
<feature type="compositionally biased region" description="Low complexity" evidence="1">
    <location>
        <begin position="131"/>
        <end position="150"/>
    </location>
</feature>
<protein>
    <submittedName>
        <fullName evidence="2">Uncharacterized protein</fullName>
    </submittedName>
</protein>
<feature type="compositionally biased region" description="Basic and acidic residues" evidence="1">
    <location>
        <begin position="21"/>
        <end position="32"/>
    </location>
</feature>
<feature type="compositionally biased region" description="Low complexity" evidence="1">
    <location>
        <begin position="158"/>
        <end position="195"/>
    </location>
</feature>
<accession>A0ABU9BJ58</accession>
<gene>
    <name evidence="2" type="ORF">AACH06_01705</name>
</gene>
<evidence type="ECO:0000256" key="1">
    <source>
        <dbReference type="SAM" id="MobiDB-lite"/>
    </source>
</evidence>
<organism evidence="2 3">
    <name type="scientific">Ideonella lacteola</name>
    <dbReference type="NCBI Taxonomy" id="2984193"/>
    <lineage>
        <taxon>Bacteria</taxon>
        <taxon>Pseudomonadati</taxon>
        <taxon>Pseudomonadota</taxon>
        <taxon>Betaproteobacteria</taxon>
        <taxon>Burkholderiales</taxon>
        <taxon>Sphaerotilaceae</taxon>
        <taxon>Ideonella</taxon>
    </lineage>
</organism>
<sequence length="206" mass="21420">MNDQAAAKTDLEGASVDVDLNTEKAEGKEGKTPKTKLVRDSFTIPKAEYATLNELRQRSTRLAQPAKKSELLRAGIELLKGLSDDAFLAALAAVPNLKTGRPKKDGEESGEPAVKTGRKIIDKIAQRPTRGGKTAAKAEGETGTAKPAKSPARKAAKATRQAAAAKAPGAKAKAGKAANKAGAKAGKAAKAQRAARQAREEGEEES</sequence>
<dbReference type="RefSeq" id="WP_341423859.1">
    <property type="nucleotide sequence ID" value="NZ_JBBUTG010000001.1"/>
</dbReference>
<feature type="region of interest" description="Disordered" evidence="1">
    <location>
        <begin position="1"/>
        <end position="39"/>
    </location>
</feature>